<evidence type="ECO:0008006" key="3">
    <source>
        <dbReference type="Google" id="ProtNLM"/>
    </source>
</evidence>
<sequence length="263" mass="29037">MANLQPITLSRHRDQRWARYTDYRFAAADTLAPLVVQELPKALMSLPIGFIEQQDGYGLVAVQSLQPGQNLFVGADGRWLGGYVPAVYRGYPFALAKTEEGQQVLCIDEDSGLVLEQPLPEEGEPFFDVYDQPAEPVRKVLDFLQQVAANRAQTATLCARLAEQGLIQPWPLKAKGADGERPVQGLYRIDEATLNALPADQFETLRQAGALPLIYCQLLSMQHIGRLGTLAQHHAQAKAKTKPAFASNDLFGAEDSLSFDWDT</sequence>
<dbReference type="Proteomes" id="UP001138768">
    <property type="component" value="Unassembled WGS sequence"/>
</dbReference>
<keyword evidence="2" id="KW-1185">Reference proteome</keyword>
<dbReference type="AlphaFoldDB" id="A0A9X0W975"/>
<reference evidence="1 2" key="1">
    <citation type="journal article" date="2020" name="Microorganisms">
        <title>Osmotic Adaptation and Compatible Solute Biosynthesis of Phototrophic Bacteria as Revealed from Genome Analyses.</title>
        <authorList>
            <person name="Imhoff J.F."/>
            <person name="Rahn T."/>
            <person name="Kunzel S."/>
            <person name="Keller A."/>
            <person name="Neulinger S.C."/>
        </authorList>
    </citation>
    <scope>NUCLEOTIDE SEQUENCE [LARGE SCALE GENOMIC DNA]</scope>
    <source>
        <strain evidence="1 2">DSM 25653</strain>
    </source>
</reference>
<name>A0A9X0W975_9GAMM</name>
<dbReference type="EMBL" id="NRRY01000011">
    <property type="protein sequence ID" value="MBK1618603.1"/>
    <property type="molecule type" value="Genomic_DNA"/>
</dbReference>
<dbReference type="Pfam" id="PF07277">
    <property type="entry name" value="SapC"/>
    <property type="match status" value="1"/>
</dbReference>
<organism evidence="1 2">
    <name type="scientific">Lamprobacter modestohalophilus</name>
    <dbReference type="NCBI Taxonomy" id="1064514"/>
    <lineage>
        <taxon>Bacteria</taxon>
        <taxon>Pseudomonadati</taxon>
        <taxon>Pseudomonadota</taxon>
        <taxon>Gammaproteobacteria</taxon>
        <taxon>Chromatiales</taxon>
        <taxon>Chromatiaceae</taxon>
        <taxon>Lamprobacter</taxon>
    </lineage>
</organism>
<proteinExistence type="predicted"/>
<gene>
    <name evidence="1" type="ORF">CKO42_09165</name>
</gene>
<dbReference type="RefSeq" id="WP_200242490.1">
    <property type="nucleotide sequence ID" value="NZ_NRRY01000011.1"/>
</dbReference>
<protein>
    <recommendedName>
        <fullName evidence="3">SapC family protein</fullName>
    </recommendedName>
</protein>
<evidence type="ECO:0000313" key="1">
    <source>
        <dbReference type="EMBL" id="MBK1618603.1"/>
    </source>
</evidence>
<comment type="caution">
    <text evidence="1">The sequence shown here is derived from an EMBL/GenBank/DDBJ whole genome shotgun (WGS) entry which is preliminary data.</text>
</comment>
<accession>A0A9X0W975</accession>
<dbReference type="InterPro" id="IPR010836">
    <property type="entry name" value="SapC"/>
</dbReference>
<evidence type="ECO:0000313" key="2">
    <source>
        <dbReference type="Proteomes" id="UP001138768"/>
    </source>
</evidence>